<name>A0ABR2S2R3_9ROSI</name>
<dbReference type="Proteomes" id="UP001396334">
    <property type="component" value="Unassembled WGS sequence"/>
</dbReference>
<evidence type="ECO:0000256" key="1">
    <source>
        <dbReference type="SAM" id="Phobius"/>
    </source>
</evidence>
<reference evidence="2 3" key="1">
    <citation type="journal article" date="2024" name="G3 (Bethesda)">
        <title>Genome assembly of Hibiscus sabdariffa L. provides insights into metabolisms of medicinal natural products.</title>
        <authorList>
            <person name="Kim T."/>
        </authorList>
    </citation>
    <scope>NUCLEOTIDE SEQUENCE [LARGE SCALE GENOMIC DNA]</scope>
    <source>
        <strain evidence="2">TK-2024</strain>
        <tissue evidence="2">Old leaves</tissue>
    </source>
</reference>
<keyword evidence="1" id="KW-1133">Transmembrane helix</keyword>
<organism evidence="2 3">
    <name type="scientific">Hibiscus sabdariffa</name>
    <name type="common">roselle</name>
    <dbReference type="NCBI Taxonomy" id="183260"/>
    <lineage>
        <taxon>Eukaryota</taxon>
        <taxon>Viridiplantae</taxon>
        <taxon>Streptophyta</taxon>
        <taxon>Embryophyta</taxon>
        <taxon>Tracheophyta</taxon>
        <taxon>Spermatophyta</taxon>
        <taxon>Magnoliopsida</taxon>
        <taxon>eudicotyledons</taxon>
        <taxon>Gunneridae</taxon>
        <taxon>Pentapetalae</taxon>
        <taxon>rosids</taxon>
        <taxon>malvids</taxon>
        <taxon>Malvales</taxon>
        <taxon>Malvaceae</taxon>
        <taxon>Malvoideae</taxon>
        <taxon>Hibiscus</taxon>
    </lineage>
</organism>
<proteinExistence type="predicted"/>
<keyword evidence="1" id="KW-0812">Transmembrane</keyword>
<comment type="caution">
    <text evidence="2">The sequence shown here is derived from an EMBL/GenBank/DDBJ whole genome shotgun (WGS) entry which is preliminary data.</text>
</comment>
<evidence type="ECO:0000313" key="2">
    <source>
        <dbReference type="EMBL" id="KAK9019370.1"/>
    </source>
</evidence>
<feature type="transmembrane region" description="Helical" evidence="1">
    <location>
        <begin position="21"/>
        <end position="42"/>
    </location>
</feature>
<dbReference type="EMBL" id="JBBPBN010000017">
    <property type="protein sequence ID" value="KAK9019370.1"/>
    <property type="molecule type" value="Genomic_DNA"/>
</dbReference>
<accession>A0ABR2S2R3</accession>
<sequence>MISGCGILQLRIAGWRCCANINAMVNVFMAGTLYLMVLVQFAGLSCFQMPEVVVDLTYQVPKVVLHQLHHWRLCLGVKVHSRDCVNISVISLLRQTTLRDCV</sequence>
<evidence type="ECO:0000313" key="3">
    <source>
        <dbReference type="Proteomes" id="UP001396334"/>
    </source>
</evidence>
<keyword evidence="1" id="KW-0472">Membrane</keyword>
<keyword evidence="3" id="KW-1185">Reference proteome</keyword>
<gene>
    <name evidence="2" type="ORF">V6N11_053894</name>
</gene>
<protein>
    <submittedName>
        <fullName evidence="2">Uncharacterized protein</fullName>
    </submittedName>
</protein>